<proteinExistence type="predicted"/>
<evidence type="ECO:0000313" key="2">
    <source>
        <dbReference type="EMBL" id="QXE26471.1"/>
    </source>
</evidence>
<protein>
    <recommendedName>
        <fullName evidence="1">Endonuclease GajA/Old nuclease/RecF-like AAA domain-containing protein</fullName>
    </recommendedName>
</protein>
<feature type="domain" description="Endonuclease GajA/Old nuclease/RecF-like AAA" evidence="1">
    <location>
        <begin position="1"/>
        <end position="473"/>
    </location>
</feature>
<reference evidence="2" key="1">
    <citation type="submission" date="2017-04" db="EMBL/GenBank/DDBJ databases">
        <title>Genome deletions in a multicellular cyanobacterial endosymbiont for morphological adaptation in marine diatoms.</title>
        <authorList>
            <person name="Wang Y."/>
            <person name="Gao H."/>
            <person name="Li R."/>
            <person name="Xu X."/>
        </authorList>
    </citation>
    <scope>NUCLEOTIDE SEQUENCE</scope>
    <source>
        <strain evidence="2">FACHB 800</strain>
    </source>
</reference>
<keyword evidence="3" id="KW-1185">Reference proteome</keyword>
<dbReference type="PANTHER" id="PTHR43581:SF2">
    <property type="entry name" value="EXCINUCLEASE ATPASE SUBUNIT"/>
    <property type="match status" value="1"/>
</dbReference>
<dbReference type="Gene3D" id="3.40.50.300">
    <property type="entry name" value="P-loop containing nucleotide triphosphate hydrolases"/>
    <property type="match status" value="2"/>
</dbReference>
<sequence>MHIQRIQVPDFRALKNVDISFEKEFTPRIFPLGSQNGGGKSTLLQLIFVLLHCAGNPDRVQFIQNLLYGFEVNDESGKRTLAIIDIWDGSKTVRIDFLTCNESYILKLLVENQEIDLISDFNLSISTEIKVKRKKISYLERKITTLETSNTRLANLGKYETRKFMLEKEYNDLEKEFAFNFIFDRLDITHIDNIISFDDFTRRMSNIIEKRIEKYRVELGQERYKYERLNNLLNSYYDLCEKKKLIHICELFSSENEPNQQALLCKVSQINIDKTNEFLSRLSNQIFLTAHVSQIFLFLSSDDRKSLFKKQKNNQANYYQQIKTANSKLPGFFTYDFLAIDILIEAFKKARDEDFKQAVEQGGNYGNNYVKLLAELNSLLNNKKINVQTDLSGINFRIDGDETELYPEDLSHGELKRLCIYMWLKYNNIKDAIVLMDELEISFHPDWQYQIVRDLEEWGATNQYILATHSYEICQAVTPAHVKELEPKLRSKTI</sequence>
<accession>A0A975TEC4</accession>
<dbReference type="AlphaFoldDB" id="A0A975TEC4"/>
<gene>
    <name evidence="2" type="ORF">B6N60_05204</name>
</gene>
<dbReference type="InterPro" id="IPR041685">
    <property type="entry name" value="AAA_GajA/Old/RecF-like"/>
</dbReference>
<dbReference type="InterPro" id="IPR027417">
    <property type="entry name" value="P-loop_NTPase"/>
</dbReference>
<dbReference type="KEGG" id="rsin:B6N60_05204"/>
<dbReference type="Pfam" id="PF13175">
    <property type="entry name" value="AAA_15"/>
    <property type="match status" value="1"/>
</dbReference>
<dbReference type="InterPro" id="IPR051396">
    <property type="entry name" value="Bact_Antivir_Def_Nuclease"/>
</dbReference>
<organism evidence="2 3">
    <name type="scientific">Richelia sinica FACHB-800</name>
    <dbReference type="NCBI Taxonomy" id="1357546"/>
    <lineage>
        <taxon>Bacteria</taxon>
        <taxon>Bacillati</taxon>
        <taxon>Cyanobacteriota</taxon>
        <taxon>Cyanophyceae</taxon>
        <taxon>Nostocales</taxon>
        <taxon>Nostocaceae</taxon>
        <taxon>Richelia</taxon>
    </lineage>
</organism>
<evidence type="ECO:0000313" key="3">
    <source>
        <dbReference type="Proteomes" id="UP000683511"/>
    </source>
</evidence>
<dbReference type="EMBL" id="CP021056">
    <property type="protein sequence ID" value="QXE26471.1"/>
    <property type="molecule type" value="Genomic_DNA"/>
</dbReference>
<dbReference type="Proteomes" id="UP000683511">
    <property type="component" value="Chromosome"/>
</dbReference>
<dbReference type="SUPFAM" id="SSF52540">
    <property type="entry name" value="P-loop containing nucleoside triphosphate hydrolases"/>
    <property type="match status" value="1"/>
</dbReference>
<dbReference type="PANTHER" id="PTHR43581">
    <property type="entry name" value="ATP/GTP PHOSPHATASE"/>
    <property type="match status" value="1"/>
</dbReference>
<evidence type="ECO:0000259" key="1">
    <source>
        <dbReference type="Pfam" id="PF13175"/>
    </source>
</evidence>
<name>A0A975TEC4_9NOST</name>